<accession>A0ABU4VCG7</accession>
<feature type="domain" description="HTH luxR-type" evidence="1">
    <location>
        <begin position="678"/>
        <end position="743"/>
    </location>
</feature>
<dbReference type="Gene3D" id="1.25.40.10">
    <property type="entry name" value="Tetratricopeptide repeat domain"/>
    <property type="match status" value="1"/>
</dbReference>
<comment type="caution">
    <text evidence="2">The sequence shown here is derived from an EMBL/GenBank/DDBJ whole genome shotgun (WGS) entry which is preliminary data.</text>
</comment>
<dbReference type="SUPFAM" id="SSF52540">
    <property type="entry name" value="P-loop containing nucleoside triphosphate hydrolases"/>
    <property type="match status" value="1"/>
</dbReference>
<dbReference type="Gene3D" id="1.10.10.10">
    <property type="entry name" value="Winged helix-like DNA-binding domain superfamily/Winged helix DNA-binding domain"/>
    <property type="match status" value="1"/>
</dbReference>
<dbReference type="PROSITE" id="PS50043">
    <property type="entry name" value="HTH_LUXR_2"/>
    <property type="match status" value="1"/>
</dbReference>
<dbReference type="InterPro" id="IPR027417">
    <property type="entry name" value="P-loop_NTPase"/>
</dbReference>
<dbReference type="CDD" id="cd06170">
    <property type="entry name" value="LuxR_C_like"/>
    <property type="match status" value="1"/>
</dbReference>
<dbReference type="InterPro" id="IPR036388">
    <property type="entry name" value="WH-like_DNA-bd_sf"/>
</dbReference>
<dbReference type="SMART" id="SM00421">
    <property type="entry name" value="HTH_LUXR"/>
    <property type="match status" value="1"/>
</dbReference>
<dbReference type="PANTHER" id="PTHR47691">
    <property type="entry name" value="REGULATOR-RELATED"/>
    <property type="match status" value="1"/>
</dbReference>
<dbReference type="Proteomes" id="UP001285352">
    <property type="component" value="Unassembled WGS sequence"/>
</dbReference>
<reference evidence="2 3" key="2">
    <citation type="submission" date="2023-11" db="EMBL/GenBank/DDBJ databases">
        <authorList>
            <person name="Lara A.C."/>
            <person name="Chronakova A."/>
        </authorList>
    </citation>
    <scope>NUCLEOTIDE SEQUENCE [LARGE SCALE GENOMIC DNA]</scope>
    <source>
        <strain evidence="2 3">BCCO 10_0061</strain>
    </source>
</reference>
<dbReference type="Gene3D" id="3.40.50.300">
    <property type="entry name" value="P-loop containing nucleotide triphosphate hydrolases"/>
    <property type="match status" value="1"/>
</dbReference>
<dbReference type="PRINTS" id="PR00038">
    <property type="entry name" value="HTHLUXR"/>
</dbReference>
<gene>
    <name evidence="2" type="ORF">SK854_45760</name>
</gene>
<evidence type="ECO:0000313" key="3">
    <source>
        <dbReference type="Proteomes" id="UP001285352"/>
    </source>
</evidence>
<evidence type="ECO:0000259" key="1">
    <source>
        <dbReference type="PROSITE" id="PS50043"/>
    </source>
</evidence>
<dbReference type="InterPro" id="IPR011990">
    <property type="entry name" value="TPR-like_helical_dom_sf"/>
</dbReference>
<dbReference type="PANTHER" id="PTHR47691:SF3">
    <property type="entry name" value="HTH-TYPE TRANSCRIPTIONAL REGULATOR RV0890C-RELATED"/>
    <property type="match status" value="1"/>
</dbReference>
<sequence length="746" mass="80288">MRTADSTPRLRADTTSFVGRRAELAQAQSLLHKARLLTLVGPGGIGKTRLAFQIARTSSDEVHVVELGDASDHESVVGHFAAALGVPGTVDAVLGHLSRRTALLVVDTCEHVAQACGRLVRDVLLAAPRVRVLATGQEALGVEGEHLLRVGPLPIPATITDGRTPDDQDAVTLLTHRVTATAPDFEPDYESRSAILDICRELDGVPLALEFVAAWFRVLPAEDIVRELSGGARLSGGPGRPERQRTQAAALEWSHRLCTPAERALADHLSVFRGGFTIEAAAEIARVAGVEDDDELLKLLAGLVDKSVVVRDSDQSIARYRILEPTRKLIERALAASGRLEQVRRAHRDHFLRMAERFQAAWSGPGRRCDVVAVMRERANVLAALEHSFADPAEASTGTRLVILLQRFWLSCGFTGDGLTWAGRAASVPGISDADRAVASGICAVAAGRLGDHRTGERFAEDAVRLARHTENDEVLATVLRLAGLTAMLADEHARALDHLTEACALTADATPVLAIATLLAGDADRVIELARAHLARAEHLPRGQALHALAMGEWRLGRYEQAAAHATDSMRIMHHYGDVFGLAALVELMSWIAASTGAGPTAGRLLGVAENMWQFAGCTVMFGSQAWIDAHHDCVTLTRNLLGKAELRRFFSVGLAASSSIDRAVSFTLKELQTETEDFSSTGLTAREVQLARLIAGGASNKEISSTLNISPRTTETHVRNILKKLGFTSRVQIVTWVVQHTGSL</sequence>
<dbReference type="Pfam" id="PF00196">
    <property type="entry name" value="GerE"/>
    <property type="match status" value="1"/>
</dbReference>
<dbReference type="SUPFAM" id="SSF48452">
    <property type="entry name" value="TPR-like"/>
    <property type="match status" value="1"/>
</dbReference>
<name>A0ABU4VCG7_9PSEU</name>
<proteinExistence type="predicted"/>
<protein>
    <submittedName>
        <fullName evidence="2">LuxR C-terminal-related transcriptional regulator</fullName>
    </submittedName>
</protein>
<organism evidence="2 3">
    <name type="scientific">Lentzea sokolovensis</name>
    <dbReference type="NCBI Taxonomy" id="3095429"/>
    <lineage>
        <taxon>Bacteria</taxon>
        <taxon>Bacillati</taxon>
        <taxon>Actinomycetota</taxon>
        <taxon>Actinomycetes</taxon>
        <taxon>Pseudonocardiales</taxon>
        <taxon>Pseudonocardiaceae</taxon>
        <taxon>Lentzea</taxon>
    </lineage>
</organism>
<dbReference type="EMBL" id="JAXAVU010000018">
    <property type="protein sequence ID" value="MDX8149498.1"/>
    <property type="molecule type" value="Genomic_DNA"/>
</dbReference>
<dbReference type="SUPFAM" id="SSF46894">
    <property type="entry name" value="C-terminal effector domain of the bipartite response regulators"/>
    <property type="match status" value="1"/>
</dbReference>
<dbReference type="InterPro" id="IPR016032">
    <property type="entry name" value="Sig_transdc_resp-reg_C-effctor"/>
</dbReference>
<keyword evidence="3" id="KW-1185">Reference proteome</keyword>
<dbReference type="RefSeq" id="WP_319981480.1">
    <property type="nucleotide sequence ID" value="NZ_JAXAVU010000018.1"/>
</dbReference>
<reference evidence="2 3" key="1">
    <citation type="submission" date="2023-11" db="EMBL/GenBank/DDBJ databases">
        <title>Lentzea sokolovensis, sp. nov., Lentzea kristufkii, sp. nov., and Lentzea miocenensis, sp. nov., rare actinobacteria from Sokolov Coal Basin, Miocene lacustrine sediment, Czech Republic.</title>
        <authorList>
            <person name="Lara A."/>
            <person name="Kotroba L."/>
            <person name="Nouioui I."/>
            <person name="Neumann-Schaal M."/>
            <person name="Mast Y."/>
            <person name="Chronakova A."/>
        </authorList>
    </citation>
    <scope>NUCLEOTIDE SEQUENCE [LARGE SCALE GENOMIC DNA]</scope>
    <source>
        <strain evidence="2 3">BCCO 10_0061</strain>
    </source>
</reference>
<evidence type="ECO:0000313" key="2">
    <source>
        <dbReference type="EMBL" id="MDX8149498.1"/>
    </source>
</evidence>
<dbReference type="InterPro" id="IPR000792">
    <property type="entry name" value="Tscrpt_reg_LuxR_C"/>
</dbReference>